<dbReference type="InterPro" id="IPR036852">
    <property type="entry name" value="Peptidase_S8/S53_dom_sf"/>
</dbReference>
<dbReference type="Gene3D" id="2.60.40.2310">
    <property type="match status" value="1"/>
</dbReference>
<keyword evidence="15" id="KW-1185">Reference proteome</keyword>
<keyword evidence="3" id="KW-0964">Secreted</keyword>
<reference evidence="14" key="1">
    <citation type="journal article" date="2023" name="Plant J.">
        <title>Genome sequences and population genomics provide insights into the demographic history, inbreeding, and mutation load of two 'living fossil' tree species of Dipteronia.</title>
        <authorList>
            <person name="Feng Y."/>
            <person name="Comes H.P."/>
            <person name="Chen J."/>
            <person name="Zhu S."/>
            <person name="Lu R."/>
            <person name="Zhang X."/>
            <person name="Li P."/>
            <person name="Qiu J."/>
            <person name="Olsen K.M."/>
            <person name="Qiu Y."/>
        </authorList>
    </citation>
    <scope>NUCLEOTIDE SEQUENCE</scope>
    <source>
        <strain evidence="14">KIB01</strain>
    </source>
</reference>
<evidence type="ECO:0000256" key="5">
    <source>
        <dbReference type="ARBA" id="ARBA00022729"/>
    </source>
</evidence>
<evidence type="ECO:0000256" key="7">
    <source>
        <dbReference type="ARBA" id="ARBA00022825"/>
    </source>
</evidence>
<keyword evidence="4 10" id="KW-0645">Protease</keyword>
<dbReference type="GO" id="GO:0005576">
    <property type="term" value="C:extracellular region"/>
    <property type="evidence" value="ECO:0007669"/>
    <property type="project" value="UniProtKB-SubCell"/>
</dbReference>
<comment type="subcellular location">
    <subcellularLocation>
        <location evidence="1">Secreted</location>
    </subcellularLocation>
</comment>
<dbReference type="FunFam" id="3.30.70.80:FF:000003">
    <property type="entry name" value="Subtilisin-like protease SBT1.9"/>
    <property type="match status" value="1"/>
</dbReference>
<feature type="active site" description="Charge relay system" evidence="9 10">
    <location>
        <position position="237"/>
    </location>
</feature>
<evidence type="ECO:0000256" key="8">
    <source>
        <dbReference type="ARBA" id="ARBA00023180"/>
    </source>
</evidence>
<dbReference type="Pfam" id="PF00082">
    <property type="entry name" value="Peptidase_S8"/>
    <property type="match status" value="1"/>
</dbReference>
<dbReference type="Gene3D" id="3.30.70.80">
    <property type="entry name" value="Peptidase S8 propeptide/proteinase inhibitor I9"/>
    <property type="match status" value="1"/>
</dbReference>
<evidence type="ECO:0000256" key="1">
    <source>
        <dbReference type="ARBA" id="ARBA00004613"/>
    </source>
</evidence>
<keyword evidence="8" id="KW-0325">Glycoprotein</keyword>
<protein>
    <recommendedName>
        <fullName evidence="16">Subtilisin-like protease</fullName>
    </recommendedName>
</protein>
<dbReference type="InterPro" id="IPR010259">
    <property type="entry name" value="S8pro/Inhibitor_I9"/>
</dbReference>
<dbReference type="InterPro" id="IPR015500">
    <property type="entry name" value="Peptidase_S8_subtilisin-rel"/>
</dbReference>
<dbReference type="Pfam" id="PF05922">
    <property type="entry name" value="Inhibitor_I9"/>
    <property type="match status" value="1"/>
</dbReference>
<keyword evidence="7 10" id="KW-0720">Serine protease</keyword>
<name>A0AAD9XJB5_9ROSI</name>
<keyword evidence="5" id="KW-0732">Signal</keyword>
<dbReference type="PANTHER" id="PTHR10795">
    <property type="entry name" value="PROPROTEIN CONVERTASE SUBTILISIN/KEXIN"/>
    <property type="match status" value="1"/>
</dbReference>
<dbReference type="PRINTS" id="PR00723">
    <property type="entry name" value="SUBTILISIN"/>
</dbReference>
<dbReference type="SUPFAM" id="SSF52743">
    <property type="entry name" value="Subtilisin-like"/>
    <property type="match status" value="1"/>
</dbReference>
<comment type="similarity">
    <text evidence="2 10">Belongs to the peptidase S8 family.</text>
</comment>
<sequence length="784" mass="84040">MLSLSIYTNNIVLTKSPIICMASQSAPPLYVCLCFFLHILTSTLAQSDNYIVYMDLSAMPKAFSGQHNWYSATLQSVSKTTTTTTNVLSSSKLLYSYNHVINGFSASLTPAEHEAVKSSPGYISSIKDLPVKHDTTRSSQFLGLNPNSGAWPVSKFGQDVIIGVVDTGIWPESESFLDKGMTEIPSRWKGECETGTDFNSSLCNKKLIGARFFNKGLIAKNPNTTISMNSTRDIDGHGTHTSSTAAGNNVEAASYFGYASGTAGGMAPKARVAMYKALFDEGALISDIIAAIDQAISDGVDVLSMSLGLDGVALYEDPLAIATFAAIEKNIFVSTSAGNQGPSLGSLHNGIPWVLTVAAGTIDREFGATITLGNGIKVMGKSLYPGNSSLTDLPIVFMDQCHNLTQLRQVGEKIVVCEDKDGSSLGDQVDYISSAKVAGAVFISDFKDLESIFQTTFAAMFMNSKNGEIIKGYIKNNSTEPKGRIEFKKTNVGTKPAPTVTSYSSRGPSLSCPYVLKPDIMAPGDFILAAWPPNLVVAAVQSKFVYSNFNLLSGTSMACPHASGVAALLKGTHPDWSPAAVRSAMMTTADTIDNTNGPVIDIDKNEPASPLAMGAGQINPNKAIDPGLIYDANKQDYVNLLCALNYTMMQIQTVTRSSAVNCSTPSLDLNYPSFIYLLNPKDTKSESKTVQFQRTVTNVGEGISTYTASVTLPVKGFKVSVVPNQLVFKGKYEKQSYKVSIEGPTDIRETVVFGYLSWAEIGGNHVVKSPIVVTSLQKIEQKIT</sequence>
<dbReference type="InterPro" id="IPR023828">
    <property type="entry name" value="Peptidase_S8_Ser-AS"/>
</dbReference>
<dbReference type="InterPro" id="IPR037045">
    <property type="entry name" value="S8pro/Inhibitor_I9_sf"/>
</dbReference>
<comment type="caution">
    <text evidence="14">The sequence shown here is derived from an EMBL/GenBank/DDBJ whole genome shotgun (WGS) entry which is preliminary data.</text>
</comment>
<evidence type="ECO:0000256" key="3">
    <source>
        <dbReference type="ARBA" id="ARBA00022525"/>
    </source>
</evidence>
<gene>
    <name evidence="14" type="ORF">Ddye_006809</name>
</gene>
<feature type="domain" description="Subtilisin-like protease fibronectin type-III" evidence="13">
    <location>
        <begin position="668"/>
        <end position="773"/>
    </location>
</feature>
<evidence type="ECO:0000256" key="4">
    <source>
        <dbReference type="ARBA" id="ARBA00022670"/>
    </source>
</evidence>
<feature type="domain" description="Inhibitor I9" evidence="12">
    <location>
        <begin position="49"/>
        <end position="132"/>
    </location>
</feature>
<dbReference type="PROSITE" id="PS00138">
    <property type="entry name" value="SUBTILASE_SER"/>
    <property type="match status" value="1"/>
</dbReference>
<evidence type="ECO:0000256" key="6">
    <source>
        <dbReference type="ARBA" id="ARBA00022801"/>
    </source>
</evidence>
<dbReference type="InterPro" id="IPR034197">
    <property type="entry name" value="Peptidases_S8_3"/>
</dbReference>
<dbReference type="Pfam" id="PF17766">
    <property type="entry name" value="fn3_6"/>
    <property type="match status" value="1"/>
</dbReference>
<dbReference type="EMBL" id="JANJYI010000002">
    <property type="protein sequence ID" value="KAK2660276.1"/>
    <property type="molecule type" value="Genomic_DNA"/>
</dbReference>
<dbReference type="Gene3D" id="3.40.50.200">
    <property type="entry name" value="Peptidase S8/S53 domain"/>
    <property type="match status" value="1"/>
</dbReference>
<feature type="active site" description="Charge relay system" evidence="9 10">
    <location>
        <position position="556"/>
    </location>
</feature>
<dbReference type="InterPro" id="IPR000209">
    <property type="entry name" value="Peptidase_S8/S53_dom"/>
</dbReference>
<feature type="domain" description="Peptidase S8/S53" evidence="11">
    <location>
        <begin position="157"/>
        <end position="595"/>
    </location>
</feature>
<evidence type="ECO:0000259" key="13">
    <source>
        <dbReference type="Pfam" id="PF17766"/>
    </source>
</evidence>
<dbReference type="GO" id="GO:0006508">
    <property type="term" value="P:proteolysis"/>
    <property type="evidence" value="ECO:0007669"/>
    <property type="project" value="UniProtKB-KW"/>
</dbReference>
<dbReference type="InterPro" id="IPR045051">
    <property type="entry name" value="SBT"/>
</dbReference>
<evidence type="ECO:0000259" key="12">
    <source>
        <dbReference type="Pfam" id="PF05922"/>
    </source>
</evidence>
<organism evidence="14 15">
    <name type="scientific">Dipteronia dyeriana</name>
    <dbReference type="NCBI Taxonomy" id="168575"/>
    <lineage>
        <taxon>Eukaryota</taxon>
        <taxon>Viridiplantae</taxon>
        <taxon>Streptophyta</taxon>
        <taxon>Embryophyta</taxon>
        <taxon>Tracheophyta</taxon>
        <taxon>Spermatophyta</taxon>
        <taxon>Magnoliopsida</taxon>
        <taxon>eudicotyledons</taxon>
        <taxon>Gunneridae</taxon>
        <taxon>Pentapetalae</taxon>
        <taxon>rosids</taxon>
        <taxon>malvids</taxon>
        <taxon>Sapindales</taxon>
        <taxon>Sapindaceae</taxon>
        <taxon>Hippocastanoideae</taxon>
        <taxon>Acereae</taxon>
        <taxon>Dipteronia</taxon>
    </lineage>
</organism>
<dbReference type="Proteomes" id="UP001280121">
    <property type="component" value="Unassembled WGS sequence"/>
</dbReference>
<dbReference type="InterPro" id="IPR041469">
    <property type="entry name" value="Subtilisin-like_FN3"/>
</dbReference>
<dbReference type="CDD" id="cd02120">
    <property type="entry name" value="PA_subtilisin_like"/>
    <property type="match status" value="1"/>
</dbReference>
<dbReference type="AlphaFoldDB" id="A0AAD9XJB5"/>
<feature type="active site" description="Charge relay system" evidence="9 10">
    <location>
        <position position="166"/>
    </location>
</feature>
<dbReference type="Gene3D" id="3.50.30.30">
    <property type="match status" value="1"/>
</dbReference>
<keyword evidence="6 10" id="KW-0378">Hydrolase</keyword>
<dbReference type="PROSITE" id="PS51892">
    <property type="entry name" value="SUBTILASE"/>
    <property type="match status" value="1"/>
</dbReference>
<evidence type="ECO:0000256" key="2">
    <source>
        <dbReference type="ARBA" id="ARBA00011073"/>
    </source>
</evidence>
<dbReference type="FunFam" id="3.40.50.200:FF:000006">
    <property type="entry name" value="Subtilisin-like protease SBT1.5"/>
    <property type="match status" value="1"/>
</dbReference>
<evidence type="ECO:0000256" key="10">
    <source>
        <dbReference type="PROSITE-ProRule" id="PRU01240"/>
    </source>
</evidence>
<evidence type="ECO:0008006" key="16">
    <source>
        <dbReference type="Google" id="ProtNLM"/>
    </source>
</evidence>
<evidence type="ECO:0000259" key="11">
    <source>
        <dbReference type="Pfam" id="PF00082"/>
    </source>
</evidence>
<dbReference type="CDD" id="cd04852">
    <property type="entry name" value="Peptidases_S8_3"/>
    <property type="match status" value="1"/>
</dbReference>
<evidence type="ECO:0000313" key="14">
    <source>
        <dbReference type="EMBL" id="KAK2660276.1"/>
    </source>
</evidence>
<proteinExistence type="inferred from homology"/>
<accession>A0AAD9XJB5</accession>
<dbReference type="GO" id="GO:0004252">
    <property type="term" value="F:serine-type endopeptidase activity"/>
    <property type="evidence" value="ECO:0007669"/>
    <property type="project" value="UniProtKB-UniRule"/>
</dbReference>
<evidence type="ECO:0000256" key="9">
    <source>
        <dbReference type="PIRSR" id="PIRSR615500-1"/>
    </source>
</evidence>
<evidence type="ECO:0000313" key="15">
    <source>
        <dbReference type="Proteomes" id="UP001280121"/>
    </source>
</evidence>